<proteinExistence type="predicted"/>
<evidence type="ECO:0000313" key="3">
    <source>
        <dbReference type="EMBL" id="KAL1139580.1"/>
    </source>
</evidence>
<keyword evidence="4" id="KW-1185">Reference proteome</keyword>
<feature type="compositionally biased region" description="Acidic residues" evidence="1">
    <location>
        <begin position="235"/>
        <end position="251"/>
    </location>
</feature>
<protein>
    <recommendedName>
        <fullName evidence="5">Peptidase A2 domain-containing protein</fullName>
    </recommendedName>
</protein>
<sequence length="729" mass="81440">MCSCIRVETNLPVWPMYDSAQQRGISETPLAFGLPATRRAYYEGSVSYCDAAQLHEVFNNIKKNLRTDGAGWRQPVLANGTLHLPPLHIGPKSEENACATLITTCESASCPREGHTPMEGTSSPPRPIEVPMPYMDDVNRPGSIALPFKEKTLYSLRSKASSDILVRYYLTAIHCLGQTGDNPGDCSLANPRIVHFNKLFSSWIKTMVLPHLDEDNWYPGFGSVLRILETTTGGIEEEEPEEEPSEGEEVEEQKGLSTTAFYIIVGVGALIALWLIICCVCLFLNFRRKPRKVSQYGQSTTTTSSSFSASSLDQPANLWFLGKSKPSSGKTTLEPHQYTYSPHERSRAEKVQDEIIEFNSLIEHEDDELPVSEVQRSFEELLFFARGKFHELTSQLPSSADARPACRETLNCLPRLTVPMFSGKIEEWDGFFSVYSATIDQNSALSDAEKFIHLRGHSRFENYRLALDKLLDRYQNKNSLANFYTSFVGRAIYVIIPSYMNTLRKRRELDLLGKEQPHPTAVTYSCSVTTPCNSHSVLLGTAQILGADHAGNFHPIRTVIDCGSQVTIIQHNLVKKLKLKLQDSAPNVVGISGSDTSPIATVSCKLRSRFNSQKILTSRAVVLPRISAQLPSSELPQRFREIEDTSPALPPAVNPEENECSKGLPSELEWFSTPPLLISMAFRSMFDFQRVQSSNLTSVRSYQSFKLIESHYAPIFTSIPIPPSCWLGY</sequence>
<comment type="caution">
    <text evidence="3">The sequence shown here is derived from an EMBL/GenBank/DDBJ whole genome shotgun (WGS) entry which is preliminary data.</text>
</comment>
<organism evidence="3 4">
    <name type="scientific">Ranatra chinensis</name>
    <dbReference type="NCBI Taxonomy" id="642074"/>
    <lineage>
        <taxon>Eukaryota</taxon>
        <taxon>Metazoa</taxon>
        <taxon>Ecdysozoa</taxon>
        <taxon>Arthropoda</taxon>
        <taxon>Hexapoda</taxon>
        <taxon>Insecta</taxon>
        <taxon>Pterygota</taxon>
        <taxon>Neoptera</taxon>
        <taxon>Paraneoptera</taxon>
        <taxon>Hemiptera</taxon>
        <taxon>Heteroptera</taxon>
        <taxon>Panheteroptera</taxon>
        <taxon>Nepomorpha</taxon>
        <taxon>Nepidae</taxon>
        <taxon>Ranatrinae</taxon>
        <taxon>Ranatra</taxon>
    </lineage>
</organism>
<feature type="transmembrane region" description="Helical" evidence="2">
    <location>
        <begin position="260"/>
        <end position="286"/>
    </location>
</feature>
<keyword evidence="2" id="KW-0812">Transmembrane</keyword>
<feature type="region of interest" description="Disordered" evidence="1">
    <location>
        <begin position="233"/>
        <end position="253"/>
    </location>
</feature>
<dbReference type="Proteomes" id="UP001558652">
    <property type="component" value="Unassembled WGS sequence"/>
</dbReference>
<evidence type="ECO:0000256" key="2">
    <source>
        <dbReference type="SAM" id="Phobius"/>
    </source>
</evidence>
<name>A0ABD0YUD0_9HEMI</name>
<dbReference type="EMBL" id="JBFDAA010000002">
    <property type="protein sequence ID" value="KAL1139580.1"/>
    <property type="molecule type" value="Genomic_DNA"/>
</dbReference>
<evidence type="ECO:0000313" key="4">
    <source>
        <dbReference type="Proteomes" id="UP001558652"/>
    </source>
</evidence>
<gene>
    <name evidence="3" type="ORF">AAG570_006562</name>
</gene>
<reference evidence="3 4" key="1">
    <citation type="submission" date="2024-07" db="EMBL/GenBank/DDBJ databases">
        <title>Chromosome-level genome assembly of the water stick insect Ranatra chinensis (Heteroptera: Nepidae).</title>
        <authorList>
            <person name="Liu X."/>
        </authorList>
    </citation>
    <scope>NUCLEOTIDE SEQUENCE [LARGE SCALE GENOMIC DNA]</scope>
    <source>
        <strain evidence="3">Cailab_2021Rc</strain>
        <tissue evidence="3">Muscle</tissue>
    </source>
</reference>
<evidence type="ECO:0008006" key="5">
    <source>
        <dbReference type="Google" id="ProtNLM"/>
    </source>
</evidence>
<accession>A0ABD0YUD0</accession>
<evidence type="ECO:0000256" key="1">
    <source>
        <dbReference type="SAM" id="MobiDB-lite"/>
    </source>
</evidence>
<keyword evidence="2" id="KW-1133">Transmembrane helix</keyword>
<keyword evidence="2" id="KW-0472">Membrane</keyword>
<dbReference type="AlphaFoldDB" id="A0ABD0YUD0"/>